<dbReference type="AlphaFoldDB" id="A0A4Z2FLF2"/>
<dbReference type="Proteomes" id="UP000314294">
    <property type="component" value="Unassembled WGS sequence"/>
</dbReference>
<evidence type="ECO:0000313" key="1">
    <source>
        <dbReference type="EMBL" id="TNN41102.1"/>
    </source>
</evidence>
<keyword evidence="2" id="KW-1185">Reference proteome</keyword>
<sequence length="142" mass="15647">MAALCQENRRKQLVLRHHENPPAAAHRRWGQRSEVRQVPDRMKKIPETKARMVRCGRMCPMLLMTKAVKTKSSETIGKGGITNMRTEVCICGVHTVCVSASGEAGGDPPATKQTLHRPECSAILTSVVWFCCSTMPSSISSQ</sequence>
<proteinExistence type="predicted"/>
<accession>A0A4Z2FLF2</accession>
<name>A0A4Z2FLF2_9TELE</name>
<evidence type="ECO:0000313" key="2">
    <source>
        <dbReference type="Proteomes" id="UP000314294"/>
    </source>
</evidence>
<reference evidence="1 2" key="1">
    <citation type="submission" date="2019-03" db="EMBL/GenBank/DDBJ databases">
        <title>First draft genome of Liparis tanakae, snailfish: a comprehensive survey of snailfish specific genes.</title>
        <authorList>
            <person name="Kim W."/>
            <person name="Song I."/>
            <person name="Jeong J.-H."/>
            <person name="Kim D."/>
            <person name="Kim S."/>
            <person name="Ryu S."/>
            <person name="Song J.Y."/>
            <person name="Lee S.K."/>
        </authorList>
    </citation>
    <scope>NUCLEOTIDE SEQUENCE [LARGE SCALE GENOMIC DNA]</scope>
    <source>
        <tissue evidence="1">Muscle</tissue>
    </source>
</reference>
<protein>
    <submittedName>
        <fullName evidence="1">Uncharacterized protein</fullName>
    </submittedName>
</protein>
<organism evidence="1 2">
    <name type="scientific">Liparis tanakae</name>
    <name type="common">Tanaka's snailfish</name>
    <dbReference type="NCBI Taxonomy" id="230148"/>
    <lineage>
        <taxon>Eukaryota</taxon>
        <taxon>Metazoa</taxon>
        <taxon>Chordata</taxon>
        <taxon>Craniata</taxon>
        <taxon>Vertebrata</taxon>
        <taxon>Euteleostomi</taxon>
        <taxon>Actinopterygii</taxon>
        <taxon>Neopterygii</taxon>
        <taxon>Teleostei</taxon>
        <taxon>Neoteleostei</taxon>
        <taxon>Acanthomorphata</taxon>
        <taxon>Eupercaria</taxon>
        <taxon>Perciformes</taxon>
        <taxon>Cottioidei</taxon>
        <taxon>Cottales</taxon>
        <taxon>Liparidae</taxon>
        <taxon>Liparis</taxon>
    </lineage>
</organism>
<comment type="caution">
    <text evidence="1">The sequence shown here is derived from an EMBL/GenBank/DDBJ whole genome shotgun (WGS) entry which is preliminary data.</text>
</comment>
<gene>
    <name evidence="1" type="ORF">EYF80_048736</name>
</gene>
<dbReference type="EMBL" id="SRLO01001135">
    <property type="protein sequence ID" value="TNN41102.1"/>
    <property type="molecule type" value="Genomic_DNA"/>
</dbReference>